<gene>
    <name evidence="2" type="ORF">A2110_01315</name>
</gene>
<feature type="chain" id="PRO_5009523119" description="VWFA domain-containing protein" evidence="1">
    <location>
        <begin position="27"/>
        <end position="267"/>
    </location>
</feature>
<dbReference type="InterPro" id="IPR036465">
    <property type="entry name" value="vWFA_dom_sf"/>
</dbReference>
<proteinExistence type="predicted"/>
<feature type="signal peptide" evidence="1">
    <location>
        <begin position="1"/>
        <end position="26"/>
    </location>
</feature>
<dbReference type="STRING" id="1798468.A2110_01315"/>
<dbReference type="AlphaFoldDB" id="A0A1F6BKQ5"/>
<evidence type="ECO:0000256" key="1">
    <source>
        <dbReference type="SAM" id="SignalP"/>
    </source>
</evidence>
<dbReference type="EMBL" id="MFKH01000012">
    <property type="protein sequence ID" value="OGG37433.1"/>
    <property type="molecule type" value="Genomic_DNA"/>
</dbReference>
<name>A0A1F6BKQ5_9BACT</name>
<keyword evidence="1" id="KW-0732">Signal</keyword>
<comment type="caution">
    <text evidence="2">The sequence shown here is derived from an EMBL/GenBank/DDBJ whole genome shotgun (WGS) entry which is preliminary data.</text>
</comment>
<dbReference type="Gene3D" id="3.40.50.410">
    <property type="entry name" value="von Willebrand factor, type A domain"/>
    <property type="match status" value="1"/>
</dbReference>
<sequence>MASLARATFVLLVAVVAILAPLSAHAGIFVSPGEDNNIQPGQDMDLPEDHSNLLVAVERSIDEMPSFFDQELEVQNERIIFVIDQSGSMGWAGISYTDPFTGRPAIGTMMDRAKAEVIRAITALPATWRFSVVAFDCGVRAWRFTTAMAVAENKADASTWVWALMPMGATNTSEGVIRALMMDRECLTVALLTDGAPNCFCPPTVSGTGSWDAYARACNDWHLGRVLLNNTQGATINTFGIGASGLYEQFLMNMAMQTGGTYTAISM</sequence>
<dbReference type="SUPFAM" id="SSF53300">
    <property type="entry name" value="vWA-like"/>
    <property type="match status" value="1"/>
</dbReference>
<evidence type="ECO:0000313" key="2">
    <source>
        <dbReference type="EMBL" id="OGG37433.1"/>
    </source>
</evidence>
<reference evidence="2 3" key="1">
    <citation type="journal article" date="2016" name="Nat. Commun.">
        <title>Thousands of microbial genomes shed light on interconnected biogeochemical processes in an aquifer system.</title>
        <authorList>
            <person name="Anantharaman K."/>
            <person name="Brown C.T."/>
            <person name="Hug L.A."/>
            <person name="Sharon I."/>
            <person name="Castelle C.J."/>
            <person name="Probst A.J."/>
            <person name="Thomas B.C."/>
            <person name="Singh A."/>
            <person name="Wilkins M.J."/>
            <person name="Karaoz U."/>
            <person name="Brodie E.L."/>
            <person name="Williams K.H."/>
            <person name="Hubbard S.S."/>
            <person name="Banfield J.F."/>
        </authorList>
    </citation>
    <scope>NUCLEOTIDE SEQUENCE [LARGE SCALE GENOMIC DNA]</scope>
</reference>
<dbReference type="Proteomes" id="UP000176273">
    <property type="component" value="Unassembled WGS sequence"/>
</dbReference>
<evidence type="ECO:0000313" key="3">
    <source>
        <dbReference type="Proteomes" id="UP000176273"/>
    </source>
</evidence>
<protein>
    <recommendedName>
        <fullName evidence="4">VWFA domain-containing protein</fullName>
    </recommendedName>
</protein>
<accession>A0A1F6BKQ5</accession>
<evidence type="ECO:0008006" key="4">
    <source>
        <dbReference type="Google" id="ProtNLM"/>
    </source>
</evidence>
<organism evidence="2 3">
    <name type="scientific">Candidatus Jorgensenbacteria bacterium GWA1_54_12</name>
    <dbReference type="NCBI Taxonomy" id="1798468"/>
    <lineage>
        <taxon>Bacteria</taxon>
        <taxon>Candidatus Joergenseniibacteriota</taxon>
    </lineage>
</organism>